<reference evidence="3" key="1">
    <citation type="submission" date="2016-06" db="UniProtKB">
        <authorList>
            <consortium name="WormBaseParasite"/>
        </authorList>
    </citation>
    <scope>IDENTIFICATION</scope>
</reference>
<evidence type="ECO:0000313" key="1">
    <source>
        <dbReference type="EMBL" id="VDM39285.1"/>
    </source>
</evidence>
<name>A0A183UHJ4_TOXCA</name>
<dbReference type="WBParaSite" id="TCNE_0000796401-mRNA-1">
    <property type="protein sequence ID" value="TCNE_0000796401-mRNA-1"/>
    <property type="gene ID" value="TCNE_0000796401"/>
</dbReference>
<reference evidence="1 2" key="2">
    <citation type="submission" date="2018-11" db="EMBL/GenBank/DDBJ databases">
        <authorList>
            <consortium name="Pathogen Informatics"/>
        </authorList>
    </citation>
    <scope>NUCLEOTIDE SEQUENCE [LARGE SCALE GENOMIC DNA]</scope>
</reference>
<protein>
    <submittedName>
        <fullName evidence="3">Transmembrane protein</fullName>
    </submittedName>
</protein>
<dbReference type="AlphaFoldDB" id="A0A183UHJ4"/>
<dbReference type="EMBL" id="UYWY01019793">
    <property type="protein sequence ID" value="VDM39285.1"/>
    <property type="molecule type" value="Genomic_DNA"/>
</dbReference>
<sequence length="112" mass="12968">MNKCMAMENGFFWVVAVPNARNYVENGKVRFDRVRPAGEVLAFERNPVAFVPPILLPNKILFEKLKKKNDRKEMSLADADDKENGAEVVELADAEERDYKEMVADRWHANWI</sequence>
<accession>A0A183UHJ4</accession>
<dbReference type="Proteomes" id="UP000050794">
    <property type="component" value="Unassembled WGS sequence"/>
</dbReference>
<proteinExistence type="predicted"/>
<evidence type="ECO:0000313" key="2">
    <source>
        <dbReference type="Proteomes" id="UP000050794"/>
    </source>
</evidence>
<keyword evidence="2" id="KW-1185">Reference proteome</keyword>
<organism evidence="2 3">
    <name type="scientific">Toxocara canis</name>
    <name type="common">Canine roundworm</name>
    <dbReference type="NCBI Taxonomy" id="6265"/>
    <lineage>
        <taxon>Eukaryota</taxon>
        <taxon>Metazoa</taxon>
        <taxon>Ecdysozoa</taxon>
        <taxon>Nematoda</taxon>
        <taxon>Chromadorea</taxon>
        <taxon>Rhabditida</taxon>
        <taxon>Spirurina</taxon>
        <taxon>Ascaridomorpha</taxon>
        <taxon>Ascaridoidea</taxon>
        <taxon>Toxocaridae</taxon>
        <taxon>Toxocara</taxon>
    </lineage>
</organism>
<evidence type="ECO:0000313" key="3">
    <source>
        <dbReference type="WBParaSite" id="TCNE_0000796401-mRNA-1"/>
    </source>
</evidence>
<gene>
    <name evidence="1" type="ORF">TCNE_LOCUS7964</name>
</gene>